<dbReference type="OrthoDB" id="7595324at2"/>
<evidence type="ECO:0000313" key="4">
    <source>
        <dbReference type="EMBL" id="ABG62946.1"/>
    </source>
</evidence>
<dbReference type="HOGENOM" id="CLU_099411_0_0_5"/>
<dbReference type="CDD" id="cd05483">
    <property type="entry name" value="retropepsin_like_bacteria"/>
    <property type="match status" value="1"/>
</dbReference>
<keyword evidence="2" id="KW-1133">Transmembrane helix</keyword>
<protein>
    <recommendedName>
        <fullName evidence="3">Peptidase A2 domain-containing protein</fullName>
    </recommendedName>
</protein>
<name>Q11I29_CHESB</name>
<dbReference type="eggNOG" id="COG3577">
    <property type="taxonomic scope" value="Bacteria"/>
</dbReference>
<evidence type="ECO:0000259" key="3">
    <source>
        <dbReference type="PROSITE" id="PS50175"/>
    </source>
</evidence>
<dbReference type="InterPro" id="IPR011969">
    <property type="entry name" value="Clan_AA_Asp_peptidase_C"/>
</dbReference>
<dbReference type="InterPro" id="IPR034122">
    <property type="entry name" value="Retropepsin-like_bacterial"/>
</dbReference>
<evidence type="ECO:0000256" key="2">
    <source>
        <dbReference type="SAM" id="Phobius"/>
    </source>
</evidence>
<dbReference type="InterPro" id="IPR021109">
    <property type="entry name" value="Peptidase_aspartic_dom_sf"/>
</dbReference>
<dbReference type="GO" id="GO:0006508">
    <property type="term" value="P:proteolysis"/>
    <property type="evidence" value="ECO:0007669"/>
    <property type="project" value="InterPro"/>
</dbReference>
<accession>Q11I29</accession>
<dbReference type="NCBIfam" id="TIGR02281">
    <property type="entry name" value="clan_AA_DTGA"/>
    <property type="match status" value="1"/>
</dbReference>
<sequence precursor="true">MRLFWIVIAVMLAGVGLLVASHDSGTVFGIASDSFASMLYLGLWAAVLIVGVFAARTRFHHAARDLAYWLLILLVLMTGYQYRYELQDVASRLTAGLIPGSPISLSDSSRAAVMIDKAVNGHFEVRILANDAAVRALIDTGATTTVLTAQDAARAGIDVVALSYSWPVMTANGRAMAARARLDTLRIGPIERHDVTVLVAEPGLLEQSLLGMQFLSSLSSFEMRGDRLILTD</sequence>
<dbReference type="InterPro" id="IPR001969">
    <property type="entry name" value="Aspartic_peptidase_AS"/>
</dbReference>
<dbReference type="PROSITE" id="PS50175">
    <property type="entry name" value="ASP_PROT_RETROV"/>
    <property type="match status" value="1"/>
</dbReference>
<feature type="domain" description="Peptidase A2" evidence="3">
    <location>
        <begin position="134"/>
        <end position="214"/>
    </location>
</feature>
<dbReference type="PROSITE" id="PS00141">
    <property type="entry name" value="ASP_PROTEASE"/>
    <property type="match status" value="1"/>
</dbReference>
<dbReference type="Pfam" id="PF13975">
    <property type="entry name" value="gag-asp_proteas"/>
    <property type="match status" value="1"/>
</dbReference>
<dbReference type="EMBL" id="CP000390">
    <property type="protein sequence ID" value="ABG62946.1"/>
    <property type="molecule type" value="Genomic_DNA"/>
</dbReference>
<proteinExistence type="predicted"/>
<keyword evidence="1" id="KW-0378">Hydrolase</keyword>
<dbReference type="KEGG" id="mes:Meso_1550"/>
<gene>
    <name evidence="4" type="ordered locus">Meso_1550</name>
</gene>
<dbReference type="Gene3D" id="2.40.70.10">
    <property type="entry name" value="Acid Proteases"/>
    <property type="match status" value="1"/>
</dbReference>
<reference evidence="4" key="1">
    <citation type="submission" date="2006-06" db="EMBL/GenBank/DDBJ databases">
        <title>Complete sequence of chromosome of Chelativorans sp. BNC1.</title>
        <authorList>
            <consortium name="US DOE Joint Genome Institute"/>
            <person name="Copeland A."/>
            <person name="Lucas S."/>
            <person name="Lapidus A."/>
            <person name="Barry K."/>
            <person name="Detter J.C."/>
            <person name="Glavina del Rio T."/>
            <person name="Hammon N."/>
            <person name="Israni S."/>
            <person name="Dalin E."/>
            <person name="Tice H."/>
            <person name="Pitluck S."/>
            <person name="Chertkov O."/>
            <person name="Brettin T."/>
            <person name="Bruce D."/>
            <person name="Han C."/>
            <person name="Tapia R."/>
            <person name="Gilna P."/>
            <person name="Schmutz J."/>
            <person name="Larimer F."/>
            <person name="Land M."/>
            <person name="Hauser L."/>
            <person name="Kyrpides N."/>
            <person name="Mikhailova N."/>
            <person name="Richardson P."/>
        </authorList>
    </citation>
    <scope>NUCLEOTIDE SEQUENCE</scope>
    <source>
        <strain evidence="4">BNC1</strain>
    </source>
</reference>
<dbReference type="GO" id="GO:0004190">
    <property type="term" value="F:aspartic-type endopeptidase activity"/>
    <property type="evidence" value="ECO:0007669"/>
    <property type="project" value="InterPro"/>
</dbReference>
<dbReference type="AlphaFoldDB" id="Q11I29"/>
<feature type="transmembrane region" description="Helical" evidence="2">
    <location>
        <begin position="66"/>
        <end position="84"/>
    </location>
</feature>
<organism evidence="4">
    <name type="scientific">Chelativorans sp. (strain BNC1)</name>
    <dbReference type="NCBI Taxonomy" id="266779"/>
    <lineage>
        <taxon>Bacteria</taxon>
        <taxon>Pseudomonadati</taxon>
        <taxon>Pseudomonadota</taxon>
        <taxon>Alphaproteobacteria</taxon>
        <taxon>Hyphomicrobiales</taxon>
        <taxon>Phyllobacteriaceae</taxon>
        <taxon>Chelativorans</taxon>
    </lineage>
</organism>
<evidence type="ECO:0000256" key="1">
    <source>
        <dbReference type="ARBA" id="ARBA00022801"/>
    </source>
</evidence>
<keyword evidence="2" id="KW-0472">Membrane</keyword>
<keyword evidence="2" id="KW-0812">Transmembrane</keyword>
<dbReference type="InterPro" id="IPR001995">
    <property type="entry name" value="Peptidase_A2_cat"/>
</dbReference>
<feature type="transmembrane region" description="Helical" evidence="2">
    <location>
        <begin position="36"/>
        <end position="54"/>
    </location>
</feature>
<dbReference type="STRING" id="266779.Meso_1550"/>
<dbReference type="SUPFAM" id="SSF50630">
    <property type="entry name" value="Acid proteases"/>
    <property type="match status" value="1"/>
</dbReference>